<dbReference type="EMBL" id="CP021435">
    <property type="protein sequence ID" value="ATJ81223.1"/>
    <property type="molecule type" value="Genomic_DNA"/>
</dbReference>
<dbReference type="RefSeq" id="WP_097787796.1">
    <property type="nucleotide sequence ID" value="NZ_BAAADT010000010.1"/>
</dbReference>
<protein>
    <recommendedName>
        <fullName evidence="4">TraX family protein</fullName>
    </recommendedName>
</protein>
<dbReference type="OrthoDB" id="9781069at2"/>
<gene>
    <name evidence="2" type="ORF">BEI_0236</name>
</gene>
<keyword evidence="1" id="KW-0812">Transmembrane</keyword>
<dbReference type="InterPro" id="IPR008875">
    <property type="entry name" value="TraX"/>
</dbReference>
<name>A0A291P2W4_9GAMM</name>
<evidence type="ECO:0000313" key="2">
    <source>
        <dbReference type="EMBL" id="ATJ81223.1"/>
    </source>
</evidence>
<keyword evidence="1" id="KW-1133">Transmembrane helix</keyword>
<feature type="transmembrane region" description="Helical" evidence="1">
    <location>
        <begin position="46"/>
        <end position="68"/>
    </location>
</feature>
<sequence>MTAIALPTSPTRSLPTWLPLVQGLAIASMALDHVSLWLVSGDTPSILRVTLGRLALPMFCFMVAWHALHSTHARRYADRILLIALAAQLPFMALHGQPLGNICFTLAAAAYLAAYHRHRDPVALVVGVLLAGFTWLNEYGPLALFLVLAFMGAIRWPLAWLVPLIWWPLAQYGLSVSALSAALGVLLLLALVTTRLPPMRLPRALTRWFYPLHLWGIYIARGLS</sequence>
<dbReference type="KEGG" id="hbe:BEI_0236"/>
<evidence type="ECO:0000313" key="3">
    <source>
        <dbReference type="Proteomes" id="UP000219993"/>
    </source>
</evidence>
<evidence type="ECO:0000256" key="1">
    <source>
        <dbReference type="SAM" id="Phobius"/>
    </source>
</evidence>
<keyword evidence="3" id="KW-1185">Reference proteome</keyword>
<feature type="transmembrane region" description="Helical" evidence="1">
    <location>
        <begin position="119"/>
        <end position="136"/>
    </location>
</feature>
<organism evidence="2 3">
    <name type="scientific">Halomonas beimenensis</name>
    <dbReference type="NCBI Taxonomy" id="475662"/>
    <lineage>
        <taxon>Bacteria</taxon>
        <taxon>Pseudomonadati</taxon>
        <taxon>Pseudomonadota</taxon>
        <taxon>Gammaproteobacteria</taxon>
        <taxon>Oceanospirillales</taxon>
        <taxon>Halomonadaceae</taxon>
        <taxon>Halomonas</taxon>
    </lineage>
</organism>
<feature type="transmembrane region" description="Helical" evidence="1">
    <location>
        <begin position="80"/>
        <end position="113"/>
    </location>
</feature>
<dbReference type="Proteomes" id="UP000219993">
    <property type="component" value="Chromosome"/>
</dbReference>
<proteinExistence type="predicted"/>
<dbReference type="AlphaFoldDB" id="A0A291P2W4"/>
<dbReference type="Pfam" id="PF05857">
    <property type="entry name" value="TraX"/>
    <property type="match status" value="1"/>
</dbReference>
<keyword evidence="1" id="KW-0472">Membrane</keyword>
<reference evidence="2 3" key="1">
    <citation type="journal article" date="2017" name="Sci. Rep.">
        <title>Revealing the Saline Adaptation Strategies of the Halophilic Bacterium Halomonas beimenensis through High-throughput Omics and Transposon Mutagenesis Approaches.</title>
        <authorList>
            <person name="Chen Y.H."/>
            <person name="Lin S.S."/>
            <person name="Shyu Y.T."/>
        </authorList>
    </citation>
    <scope>NUCLEOTIDE SEQUENCE [LARGE SCALE GENOMIC DNA]</scope>
    <source>
        <strain evidence="2 3">NTU-111</strain>
    </source>
</reference>
<evidence type="ECO:0008006" key="4">
    <source>
        <dbReference type="Google" id="ProtNLM"/>
    </source>
</evidence>
<feature type="transmembrane region" description="Helical" evidence="1">
    <location>
        <begin position="172"/>
        <end position="192"/>
    </location>
</feature>
<feature type="transmembrane region" description="Helical" evidence="1">
    <location>
        <begin position="20"/>
        <end position="40"/>
    </location>
</feature>
<accession>A0A291P2W4</accession>